<dbReference type="PANTHER" id="PTHR46710:SF1">
    <property type="entry name" value="ARM REPEAT PROTEIN INTERACTING WITH ABF2"/>
    <property type="match status" value="1"/>
</dbReference>
<dbReference type="InParanoid" id="A0A096P8Q6"/>
<keyword evidence="6" id="KW-1185">Reference proteome</keyword>
<dbReference type="SUPFAM" id="SSF48371">
    <property type="entry name" value="ARM repeat"/>
    <property type="match status" value="1"/>
</dbReference>
<feature type="repeat" description="ARM" evidence="2">
    <location>
        <begin position="1045"/>
        <end position="1087"/>
    </location>
</feature>
<feature type="repeat" description="ARM" evidence="2">
    <location>
        <begin position="992"/>
        <end position="1045"/>
    </location>
</feature>
<proteinExistence type="predicted"/>
<feature type="repeat" description="ARM" evidence="2">
    <location>
        <begin position="1178"/>
        <end position="1221"/>
    </location>
</feature>
<reference evidence="6" key="1">
    <citation type="journal article" date="2006" name="Proc. Natl. Acad. Sci. U.S.A.">
        <title>Genome analysis of the smallest free-living eukaryote Ostreococcus tauri unveils many unique features.</title>
        <authorList>
            <person name="Derelle E."/>
            <person name="Ferraz C."/>
            <person name="Rombauts S."/>
            <person name="Rouze P."/>
            <person name="Worden A.Z."/>
            <person name="Robbens S."/>
            <person name="Partensky F."/>
            <person name="Degroeve S."/>
            <person name="Echeynie S."/>
            <person name="Cooke R."/>
            <person name="Saeys Y."/>
            <person name="Wuyts J."/>
            <person name="Jabbari K."/>
            <person name="Bowler C."/>
            <person name="Panaud O."/>
            <person name="Piegu B."/>
            <person name="Ball S.G."/>
            <person name="Ral J.-P."/>
            <person name="Bouget F.-Y."/>
            <person name="Piganeau G."/>
            <person name="De Baets B."/>
            <person name="Picard A."/>
            <person name="Delseny M."/>
            <person name="Demaille J."/>
            <person name="Van de Peer Y."/>
            <person name="Moreau H."/>
        </authorList>
    </citation>
    <scope>NUCLEOTIDE SEQUENCE [LARGE SCALE GENOMIC DNA]</scope>
    <source>
        <strain evidence="6">OTTH 0595 / CCAP 157/2 / RCC745</strain>
    </source>
</reference>
<dbReference type="InterPro" id="IPR000225">
    <property type="entry name" value="Armadillo"/>
</dbReference>
<organism evidence="5 6">
    <name type="scientific">Ostreococcus tauri</name>
    <name type="common">Marine green alga</name>
    <dbReference type="NCBI Taxonomy" id="70448"/>
    <lineage>
        <taxon>Eukaryota</taxon>
        <taxon>Viridiplantae</taxon>
        <taxon>Chlorophyta</taxon>
        <taxon>Mamiellophyceae</taxon>
        <taxon>Mamiellales</taxon>
        <taxon>Bathycoccaceae</taxon>
        <taxon>Ostreococcus</taxon>
    </lineage>
</organism>
<sequence length="1659" mass="185403">MTTHADDSASKKRRSSTSTRSNAEVAVRADEEGDEAVDARTRAPWTSVTLARTGLATASSSRRESGKRGREDEIEMHAGLVKRTNDEEAFMRWTRAMDDAVEALNAKAPDTGTSLPEHLVHASEYERKITLALEEKSALIGTSGGHIRALGGTSATRSMDTMRLAAKLLKACAKAFDESRLVRKRIWLAMAATPESWRLCWKTREDELIRSWVKLLMTSGVRLSMQKDRDVVSECESYVSAMVKEITKREANGDVPDEFGRRASDFRTIIQIFKTIHASFEYCAEAVCDVVFKPLKAFTTASITNENFDSGVHFLSWAIRAVQIASDLSCLKEAYHHRITHFIGEDFLTWSRTLLEVFYKNLSSMRAGSISETLGAWYGSHQNVHSDEATKRACYEELCKLIESLAAVSFFFPLKGQRYPRGHRTNDERFSDKLQRKLTRYVLAVVSCCVKELYEEIKAIGSDLTRLPKWTNGLMSTIERNKSNSTKEMARDILLKLDIGYVFADHACMSACESDHEAFTADISSLFTLLTVNPSKTRSADIENLVDPVFSIFFCYLRARRGKVGSSSDIHDYEAEWKLLGICACFALSSDEQEDETMDGEILATRCEMMTKKVQAAVLDNFLDVESALLSVLGLASIDGSRTALQSDAKTKDKVIPAALAALAMFVRKSPELRAQFYNSGTIINTLLEIREYKGMNAGRAISACILAFEEHHKLVTNLYKPSVNIDTKGERVMEISNWDTDKLRISLRALAEVVKESPSSAVGFDTAVLEVICVDRRLQIMMSKFTSSLASKIDISDHIDKFHDESYESWVFKMLASSGRVLEEAADEMNERGKPIPSGLTCPLVEHLQKTYGVSGPEYPLFEEEAIRPKTDGVRDGRTFWRSIHEWYEGVITHMRTVKSGLKADDELSDVCCILMDGDTDSACSHVGIIVPILMLLHKCRILQEHNLVEELEVSGVGDVEKEACFVIGLLATKVANQNRIADSFQVNSKNGIEQLIPLLKRYQPCGTGPANVANASITRRAADAITNLAHENNRIKHMVRDAGGIPPLVALLDSQEKKVQRAVASTLRTLAFKNSENKNQIVECGALPKLIFMARLEDVQLHKEAIGVIGNLVHSSPHIKRRALDEGALQPVIELLKSPCSESQREAALLLGQFAARLEPPAQGDPDYRTKIVQRGAVQSLIKMLSRHREPGLREMAAFALGRLAQHGDNQVGICHSDGLQPLLNLLESDVDEISHVLRLNNVTGKSDQELQADAKRFVNNLQHNAAFALYGLSDHYDNVANMLKENAFMRLNFSNLEVEQSKQCLTKTINRLKDRILRKDVFNYLAFLISNGKPFEQQRVTLALSWLLMDKNPDELYTVFITKGGLKVLSDMLLGTPAEMIDFSEAQTGLSGGRRIVNVVMEALRQVKNNICPKNATELHTMPPPSTPTAEEHMPANFKDPELSDVTFIGRENGERYEFGAHQIAFTHASDAFLSVLDSGKRLPDGTLLVDLEDVSRSALEAMMDFIYSGTISPMSSVCHPSFLQERCEEILSVATRFDLLGLKHLTEKLFIENVQLSNLSLDRTCNVYRSAVKHEAAAIQGYLLNHVLDKYDEPWIEDEGSTLALAEYKVRVKAIVECFGKGFVTHIRRLFKEQHQERQEQRAATRARVEHDAQE</sequence>
<comment type="pathway">
    <text evidence="1">Protein modification; protein ubiquitination.</text>
</comment>
<dbReference type="PANTHER" id="PTHR46710">
    <property type="entry name" value="ARM REPEAT PROTEIN INTERACTING WITH ABF2"/>
    <property type="match status" value="1"/>
</dbReference>
<evidence type="ECO:0000256" key="2">
    <source>
        <dbReference type="PROSITE-ProRule" id="PRU00259"/>
    </source>
</evidence>
<feature type="region of interest" description="Disordered" evidence="3">
    <location>
        <begin position="1418"/>
        <end position="1440"/>
    </location>
</feature>
<evidence type="ECO:0000256" key="3">
    <source>
        <dbReference type="SAM" id="MobiDB-lite"/>
    </source>
</evidence>
<feature type="domain" description="BTB" evidence="4">
    <location>
        <begin position="1447"/>
        <end position="1519"/>
    </location>
</feature>
<gene>
    <name evidence="5" type="ORF">OT_ostta16g01710</name>
</gene>
<dbReference type="OrthoDB" id="29145at2759"/>
<dbReference type="Gene3D" id="1.25.10.10">
    <property type="entry name" value="Leucine-rich Repeat Variant"/>
    <property type="match status" value="2"/>
</dbReference>
<dbReference type="GeneID" id="9831068"/>
<evidence type="ECO:0000259" key="4">
    <source>
        <dbReference type="PROSITE" id="PS50097"/>
    </source>
</evidence>
<name>A0A096P8Q6_OSTTA</name>
<dbReference type="SMART" id="SM00185">
    <property type="entry name" value="ARM"/>
    <property type="match status" value="6"/>
</dbReference>
<dbReference type="Pfam" id="PF00514">
    <property type="entry name" value="Arm"/>
    <property type="match status" value="1"/>
</dbReference>
<dbReference type="STRING" id="70448.A0A096P8Q6"/>
<dbReference type="RefSeq" id="XP_003083629.2">
    <property type="nucleotide sequence ID" value="XM_003083581.2"/>
</dbReference>
<dbReference type="EMBL" id="CAID01000016">
    <property type="protein sequence ID" value="CEG00378.1"/>
    <property type="molecule type" value="Genomic_DNA"/>
</dbReference>
<dbReference type="SMART" id="SM00225">
    <property type="entry name" value="BTB"/>
    <property type="match status" value="1"/>
</dbReference>
<feature type="region of interest" description="Disordered" evidence="3">
    <location>
        <begin position="1"/>
        <end position="48"/>
    </location>
</feature>
<dbReference type="Pfam" id="PF00651">
    <property type="entry name" value="BTB"/>
    <property type="match status" value="1"/>
</dbReference>
<evidence type="ECO:0000313" key="5">
    <source>
        <dbReference type="EMBL" id="CEG00378.1"/>
    </source>
</evidence>
<dbReference type="SUPFAM" id="SSF54695">
    <property type="entry name" value="POZ domain"/>
    <property type="match status" value="1"/>
</dbReference>
<dbReference type="InterPro" id="IPR011333">
    <property type="entry name" value="SKP1/BTB/POZ_sf"/>
</dbReference>
<dbReference type="InterPro" id="IPR016024">
    <property type="entry name" value="ARM-type_fold"/>
</dbReference>
<evidence type="ECO:0000313" key="6">
    <source>
        <dbReference type="Proteomes" id="UP000009170"/>
    </source>
</evidence>
<dbReference type="Gene3D" id="3.30.710.10">
    <property type="entry name" value="Potassium Channel Kv1.1, Chain A"/>
    <property type="match status" value="1"/>
</dbReference>
<evidence type="ECO:0000256" key="1">
    <source>
        <dbReference type="ARBA" id="ARBA00004906"/>
    </source>
</evidence>
<dbReference type="Proteomes" id="UP000009170">
    <property type="component" value="Unassembled WGS sequence"/>
</dbReference>
<dbReference type="PROSITE" id="PS50176">
    <property type="entry name" value="ARM_REPEAT"/>
    <property type="match status" value="3"/>
</dbReference>
<dbReference type="InterPro" id="IPR011989">
    <property type="entry name" value="ARM-like"/>
</dbReference>
<accession>A0A096P8Q6</accession>
<dbReference type="KEGG" id="ota:OT_ostta16g01710"/>
<dbReference type="PROSITE" id="PS50097">
    <property type="entry name" value="BTB"/>
    <property type="match status" value="1"/>
</dbReference>
<dbReference type="InterPro" id="IPR000210">
    <property type="entry name" value="BTB/POZ_dom"/>
</dbReference>
<comment type="caution">
    <text evidence="5">The sequence shown here is derived from an EMBL/GenBank/DDBJ whole genome shotgun (WGS) entry which is preliminary data.</text>
</comment>
<dbReference type="InterPro" id="IPR044282">
    <property type="entry name" value="ABAP1/ARIA"/>
</dbReference>
<feature type="compositionally biased region" description="Basic and acidic residues" evidence="3">
    <location>
        <begin position="1"/>
        <end position="10"/>
    </location>
</feature>
<reference evidence="5 6" key="2">
    <citation type="journal article" date="2014" name="BMC Genomics">
        <title>An improved genome of the model marine alga Ostreococcus tauri unfolds by assessing Illumina de novo assemblies.</title>
        <authorList>
            <person name="Blanc-Mathieu R."/>
            <person name="Verhelst B."/>
            <person name="Derelle E."/>
            <person name="Rombauts S."/>
            <person name="Bouget F.Y."/>
            <person name="Carre I."/>
            <person name="Chateau A."/>
            <person name="Eyre-Walker A."/>
            <person name="Grimsley N."/>
            <person name="Moreau H."/>
            <person name="Piegu B."/>
            <person name="Rivals E."/>
            <person name="Schackwitz W."/>
            <person name="Van de Peer Y."/>
            <person name="Piganeau G."/>
        </authorList>
    </citation>
    <scope>NUCLEOTIDE SEQUENCE [LARGE SCALE GENOMIC DNA]</scope>
    <source>
        <strain evidence="6">OTTH 0595 / CCAP 157/2 / RCC745</strain>
    </source>
</reference>
<protein>
    <submittedName>
        <fullName evidence="5">BTB/POZ-like</fullName>
    </submittedName>
</protein>